<dbReference type="AlphaFoldDB" id="A0A0F9QN04"/>
<protein>
    <recommendedName>
        <fullName evidence="2">Zinc-binding domain-containing protein</fullName>
    </recommendedName>
</protein>
<reference evidence="1" key="1">
    <citation type="journal article" date="2015" name="Nature">
        <title>Complex archaea that bridge the gap between prokaryotes and eukaryotes.</title>
        <authorList>
            <person name="Spang A."/>
            <person name="Saw J.H."/>
            <person name="Jorgensen S.L."/>
            <person name="Zaremba-Niedzwiedzka K."/>
            <person name="Martijn J."/>
            <person name="Lind A.E."/>
            <person name="van Eijk R."/>
            <person name="Schleper C."/>
            <person name="Guy L."/>
            <person name="Ettema T.J."/>
        </authorList>
    </citation>
    <scope>NUCLEOTIDE SEQUENCE</scope>
</reference>
<comment type="caution">
    <text evidence="1">The sequence shown here is derived from an EMBL/GenBank/DDBJ whole genome shotgun (WGS) entry which is preliminary data.</text>
</comment>
<accession>A0A0F9QN04</accession>
<dbReference type="EMBL" id="LAZR01003810">
    <property type="protein sequence ID" value="KKN14496.1"/>
    <property type="molecule type" value="Genomic_DNA"/>
</dbReference>
<gene>
    <name evidence="1" type="ORF">LCGC14_0995520</name>
</gene>
<name>A0A0F9QN04_9ZZZZ</name>
<evidence type="ECO:0008006" key="2">
    <source>
        <dbReference type="Google" id="ProtNLM"/>
    </source>
</evidence>
<organism evidence="1">
    <name type="scientific">marine sediment metagenome</name>
    <dbReference type="NCBI Taxonomy" id="412755"/>
    <lineage>
        <taxon>unclassified sequences</taxon>
        <taxon>metagenomes</taxon>
        <taxon>ecological metagenomes</taxon>
    </lineage>
</organism>
<sequence>MNKETKQCKNCKNEFVIEPDDFAFYEKIDVPPPTWCPGCRSMRRLTWRNERAFYRHTCDLCEKSIISNLDPSMGRKVYCNKCWWSDKWDPMEYGREYDFSRPFFEQFNELASKVPWVNLWGFSNTNADYANYIAYSKNVYLSSSVVSSENIYYSYSVDKSRDVFDTFIADESELVYECVDVGQVHSVMFASRSHQCLSSYFLYDCVNCQNCFMSSNLRNKKYYFRNKLLTKEAYENKMKNIDFTSYCAVAELKEEHTDLIRTALHKFANITNSTDATGDDIEGSKNIHQSFIVKNSENIKYSWRLPGEMKDCYDISGALQSELVYEGVVAANHNYRVRFYSQFRDSKDCSYCVMGKKNTNVFGCVGIQNKQYCILNKQYTKEAYEELIPKVIAHMDEKPYVDKKGREYRYGEFFPTELSPFAYNESVAYEYFPLLKEEAEREGYRWKDTDVKSHKITKNPQELPDRITDVDNSILNETIACEHKGTCSHQCSTAFKIIPEELKFYRRINFPLPRLCPNCRHYQRLKQRNPLKLWHRQCMCDYEVYENTTKHQHHSDGRCPNEFETTYSPERKETVYCEQCYNAEIV</sequence>
<proteinExistence type="predicted"/>
<evidence type="ECO:0000313" key="1">
    <source>
        <dbReference type="EMBL" id="KKN14496.1"/>
    </source>
</evidence>